<evidence type="ECO:0000259" key="1">
    <source>
        <dbReference type="Pfam" id="PF07603"/>
    </source>
</evidence>
<keyword evidence="3" id="KW-1185">Reference proteome</keyword>
<dbReference type="EMBL" id="LACI01002277">
    <property type="protein sequence ID" value="KJU82540.1"/>
    <property type="molecule type" value="Genomic_DNA"/>
</dbReference>
<feature type="domain" description="Lcl C-terminal" evidence="1">
    <location>
        <begin position="1"/>
        <end position="110"/>
    </location>
</feature>
<protein>
    <submittedName>
        <fullName evidence="2">Protein containing DUF1566</fullName>
    </submittedName>
</protein>
<reference evidence="2 3" key="1">
    <citation type="submission" date="2015-02" db="EMBL/GenBank/DDBJ databases">
        <title>Single-cell genomics of uncultivated deep-branching MTB reveals a conserved set of magnetosome genes.</title>
        <authorList>
            <person name="Kolinko S."/>
            <person name="Richter M."/>
            <person name="Glockner F.O."/>
            <person name="Brachmann A."/>
            <person name="Schuler D."/>
        </authorList>
    </citation>
    <scope>NUCLEOTIDE SEQUENCE [LARGE SCALE GENOMIC DNA]</scope>
    <source>
        <strain evidence="2">TM-1</strain>
    </source>
</reference>
<dbReference type="PANTHER" id="PTHR35812">
    <property type="entry name" value="LIPOPROTEIN"/>
    <property type="match status" value="1"/>
</dbReference>
<gene>
    <name evidence="2" type="ORF">MBAV_005266</name>
</gene>
<dbReference type="InterPro" id="IPR011460">
    <property type="entry name" value="Lcl_C"/>
</dbReference>
<name>A0A0F3GKU1_9BACT</name>
<feature type="non-terminal residue" evidence="2">
    <location>
        <position position="177"/>
    </location>
</feature>
<proteinExistence type="predicted"/>
<comment type="caution">
    <text evidence="2">The sequence shown here is derived from an EMBL/GenBank/DDBJ whole genome shotgun (WGS) entry which is preliminary data.</text>
</comment>
<dbReference type="Proteomes" id="UP000033423">
    <property type="component" value="Unassembled WGS sequence"/>
</dbReference>
<organism evidence="2 3">
    <name type="scientific">Candidatus Magnetobacterium bavaricum</name>
    <dbReference type="NCBI Taxonomy" id="29290"/>
    <lineage>
        <taxon>Bacteria</taxon>
        <taxon>Pseudomonadati</taxon>
        <taxon>Nitrospirota</taxon>
        <taxon>Thermodesulfovibrionia</taxon>
        <taxon>Thermodesulfovibrionales</taxon>
        <taxon>Candidatus Magnetobacteriaceae</taxon>
        <taxon>Candidatus Magnetobacterium</taxon>
    </lineage>
</organism>
<evidence type="ECO:0000313" key="2">
    <source>
        <dbReference type="EMBL" id="KJU82540.1"/>
    </source>
</evidence>
<dbReference type="Pfam" id="PF07603">
    <property type="entry name" value="Lcl_C"/>
    <property type="match status" value="1"/>
</dbReference>
<dbReference type="PANTHER" id="PTHR35812:SF1">
    <property type="entry name" value="LIPOPROTEIN"/>
    <property type="match status" value="1"/>
</dbReference>
<accession>A0A0F3GKU1</accession>
<sequence>MWTKDANLPGTYKTWQQALDYVTSMNNGAGTYGYTDWRLPNRKELFSLVDRATYTPSLPSGHPFTNVQSSYYWSSTSYAADTPRAWGVDMYVGGVYAYFKSYSYYVWPVRGGQVDTFVNLVISKAGTGSGTVTSSPAGINCGATCSFLFPQSTSVTLTPTADSGSTFTGWSGDCSGT</sequence>
<dbReference type="AlphaFoldDB" id="A0A0F3GKU1"/>
<evidence type="ECO:0000313" key="3">
    <source>
        <dbReference type="Proteomes" id="UP000033423"/>
    </source>
</evidence>